<sequence>MQQECMHVCMIMQQEWRIHGLRFKSIMMESRVTAPHDYSSLATALRPKRSRWVKGNSKGPQLHGTLKSNNVKRDYSRQYSITFKRPPLSGVISHEPQPETILGMAL</sequence>
<evidence type="ECO:0000313" key="3">
    <source>
        <dbReference type="Proteomes" id="UP000002051"/>
    </source>
</evidence>
<reference evidence="1 3" key="2">
    <citation type="journal article" date="2014" name="BMC Genomics">
        <title>An improved genome release (version Mt4.0) for the model legume Medicago truncatula.</title>
        <authorList>
            <person name="Tang H."/>
            <person name="Krishnakumar V."/>
            <person name="Bidwell S."/>
            <person name="Rosen B."/>
            <person name="Chan A."/>
            <person name="Zhou S."/>
            <person name="Gentzbittel L."/>
            <person name="Childs K.L."/>
            <person name="Yandell M."/>
            <person name="Gundlach H."/>
            <person name="Mayer K.F."/>
            <person name="Schwartz D.C."/>
            <person name="Town C.D."/>
        </authorList>
    </citation>
    <scope>GENOME REANNOTATION</scope>
    <source>
        <strain evidence="1">A17</strain>
        <strain evidence="2 3">cv. Jemalong A17</strain>
    </source>
</reference>
<accession>A0A072TFL7</accession>
<organism evidence="1 3">
    <name type="scientific">Medicago truncatula</name>
    <name type="common">Barrel medic</name>
    <name type="synonym">Medicago tribuloides</name>
    <dbReference type="NCBI Taxonomy" id="3880"/>
    <lineage>
        <taxon>Eukaryota</taxon>
        <taxon>Viridiplantae</taxon>
        <taxon>Streptophyta</taxon>
        <taxon>Embryophyta</taxon>
        <taxon>Tracheophyta</taxon>
        <taxon>Spermatophyta</taxon>
        <taxon>Magnoliopsida</taxon>
        <taxon>eudicotyledons</taxon>
        <taxon>Gunneridae</taxon>
        <taxon>Pentapetalae</taxon>
        <taxon>rosids</taxon>
        <taxon>fabids</taxon>
        <taxon>Fabales</taxon>
        <taxon>Fabaceae</taxon>
        <taxon>Papilionoideae</taxon>
        <taxon>50 kb inversion clade</taxon>
        <taxon>NPAAA clade</taxon>
        <taxon>Hologalegina</taxon>
        <taxon>IRL clade</taxon>
        <taxon>Trifolieae</taxon>
        <taxon>Medicago</taxon>
    </lineage>
</organism>
<dbReference type="EMBL" id="KL403280">
    <property type="protein sequence ID" value="KEH15783.1"/>
    <property type="molecule type" value="Genomic_DNA"/>
</dbReference>
<dbReference type="HOGENOM" id="CLU_2227194_0_0_1"/>
<dbReference type="EnsemblPlants" id="KEH15783">
    <property type="protein sequence ID" value="KEH15783"/>
    <property type="gene ID" value="MTR_0555s0020"/>
</dbReference>
<keyword evidence="3" id="KW-1185">Reference proteome</keyword>
<evidence type="ECO:0000313" key="1">
    <source>
        <dbReference type="EMBL" id="KEH15783.1"/>
    </source>
</evidence>
<proteinExistence type="predicted"/>
<reference evidence="1 3" key="1">
    <citation type="journal article" date="2011" name="Nature">
        <title>The Medicago genome provides insight into the evolution of rhizobial symbioses.</title>
        <authorList>
            <person name="Young N.D."/>
            <person name="Debelle F."/>
            <person name="Oldroyd G.E."/>
            <person name="Geurts R."/>
            <person name="Cannon S.B."/>
            <person name="Udvardi M.K."/>
            <person name="Benedito V.A."/>
            <person name="Mayer K.F."/>
            <person name="Gouzy J."/>
            <person name="Schoof H."/>
            <person name="Van de Peer Y."/>
            <person name="Proost S."/>
            <person name="Cook D.R."/>
            <person name="Meyers B.C."/>
            <person name="Spannagl M."/>
            <person name="Cheung F."/>
            <person name="De Mita S."/>
            <person name="Krishnakumar V."/>
            <person name="Gundlach H."/>
            <person name="Zhou S."/>
            <person name="Mudge J."/>
            <person name="Bharti A.K."/>
            <person name="Murray J.D."/>
            <person name="Naoumkina M.A."/>
            <person name="Rosen B."/>
            <person name="Silverstein K.A."/>
            <person name="Tang H."/>
            <person name="Rombauts S."/>
            <person name="Zhao P.X."/>
            <person name="Zhou P."/>
            <person name="Barbe V."/>
            <person name="Bardou P."/>
            <person name="Bechner M."/>
            <person name="Bellec A."/>
            <person name="Berger A."/>
            <person name="Berges H."/>
            <person name="Bidwell S."/>
            <person name="Bisseling T."/>
            <person name="Choisne N."/>
            <person name="Couloux A."/>
            <person name="Denny R."/>
            <person name="Deshpande S."/>
            <person name="Dai X."/>
            <person name="Doyle J.J."/>
            <person name="Dudez A.M."/>
            <person name="Farmer A.D."/>
            <person name="Fouteau S."/>
            <person name="Franken C."/>
            <person name="Gibelin C."/>
            <person name="Gish J."/>
            <person name="Goldstein S."/>
            <person name="Gonzalez A.J."/>
            <person name="Green P.J."/>
            <person name="Hallab A."/>
            <person name="Hartog M."/>
            <person name="Hua A."/>
            <person name="Humphray S.J."/>
            <person name="Jeong D.H."/>
            <person name="Jing Y."/>
            <person name="Jocker A."/>
            <person name="Kenton S.M."/>
            <person name="Kim D.J."/>
            <person name="Klee K."/>
            <person name="Lai H."/>
            <person name="Lang C."/>
            <person name="Lin S."/>
            <person name="Macmil S.L."/>
            <person name="Magdelenat G."/>
            <person name="Matthews L."/>
            <person name="McCorrison J."/>
            <person name="Monaghan E.L."/>
            <person name="Mun J.H."/>
            <person name="Najar F.Z."/>
            <person name="Nicholson C."/>
            <person name="Noirot C."/>
            <person name="O'Bleness M."/>
            <person name="Paule C.R."/>
            <person name="Poulain J."/>
            <person name="Prion F."/>
            <person name="Qin B."/>
            <person name="Qu C."/>
            <person name="Retzel E.F."/>
            <person name="Riddle C."/>
            <person name="Sallet E."/>
            <person name="Samain S."/>
            <person name="Samson N."/>
            <person name="Sanders I."/>
            <person name="Saurat O."/>
            <person name="Scarpelli C."/>
            <person name="Schiex T."/>
            <person name="Segurens B."/>
            <person name="Severin A.J."/>
            <person name="Sherrier D.J."/>
            <person name="Shi R."/>
            <person name="Sims S."/>
            <person name="Singer S.R."/>
            <person name="Sinharoy S."/>
            <person name="Sterck L."/>
            <person name="Viollet A."/>
            <person name="Wang B.B."/>
            <person name="Wang K."/>
            <person name="Wang M."/>
            <person name="Wang X."/>
            <person name="Warfsmann J."/>
            <person name="Weissenbach J."/>
            <person name="White D.D."/>
            <person name="White J.D."/>
            <person name="Wiley G.B."/>
            <person name="Wincker P."/>
            <person name="Xing Y."/>
            <person name="Yang L."/>
            <person name="Yao Z."/>
            <person name="Ying F."/>
            <person name="Zhai J."/>
            <person name="Zhou L."/>
            <person name="Zuber A."/>
            <person name="Denarie J."/>
            <person name="Dixon R.A."/>
            <person name="May G.D."/>
            <person name="Schwartz D.C."/>
            <person name="Rogers J."/>
            <person name="Quetier F."/>
            <person name="Town C.D."/>
            <person name="Roe B.A."/>
        </authorList>
    </citation>
    <scope>NUCLEOTIDE SEQUENCE [LARGE SCALE GENOMIC DNA]</scope>
    <source>
        <strain evidence="1">A17</strain>
        <strain evidence="2 3">cv. Jemalong A17</strain>
    </source>
</reference>
<gene>
    <name evidence="1" type="ORF">MTR_0555s0020</name>
</gene>
<dbReference type="Proteomes" id="UP000002051">
    <property type="component" value="Unassembled WGS sequence"/>
</dbReference>
<protein>
    <submittedName>
        <fullName evidence="1 2">Uncharacterized protein</fullName>
    </submittedName>
</protein>
<dbReference type="AlphaFoldDB" id="A0A072TFL7"/>
<name>A0A072TFL7_MEDTR</name>
<evidence type="ECO:0000313" key="2">
    <source>
        <dbReference type="EnsemblPlants" id="KEH15783"/>
    </source>
</evidence>
<reference evidence="2" key="3">
    <citation type="submission" date="2015-06" db="UniProtKB">
        <authorList>
            <consortium name="EnsemblPlants"/>
        </authorList>
    </citation>
    <scope>IDENTIFICATION</scope>
    <source>
        <strain evidence="2">cv. Jemalong A17</strain>
    </source>
</reference>